<protein>
    <submittedName>
        <fullName evidence="2">Glycosyltransferase</fullName>
    </submittedName>
</protein>
<organism evidence="2 3">
    <name type="scientific">Sapientia aquatica</name>
    <dbReference type="NCBI Taxonomy" id="1549640"/>
    <lineage>
        <taxon>Bacteria</taxon>
        <taxon>Pseudomonadati</taxon>
        <taxon>Pseudomonadota</taxon>
        <taxon>Betaproteobacteria</taxon>
        <taxon>Burkholderiales</taxon>
        <taxon>Oxalobacteraceae</taxon>
        <taxon>Sapientia</taxon>
    </lineage>
</organism>
<dbReference type="RefSeq" id="WP_133327471.1">
    <property type="nucleotide sequence ID" value="NZ_SMYL01000003.1"/>
</dbReference>
<evidence type="ECO:0000313" key="3">
    <source>
        <dbReference type="Proteomes" id="UP000294829"/>
    </source>
</evidence>
<gene>
    <name evidence="2" type="ORF">E2I14_08590</name>
</gene>
<evidence type="ECO:0000313" key="2">
    <source>
        <dbReference type="EMBL" id="TDK66513.1"/>
    </source>
</evidence>
<dbReference type="PANTHER" id="PTHR22916">
    <property type="entry name" value="GLYCOSYLTRANSFERASE"/>
    <property type="match status" value="1"/>
</dbReference>
<comment type="caution">
    <text evidence="2">The sequence shown here is derived from an EMBL/GenBank/DDBJ whole genome shotgun (WGS) entry which is preliminary data.</text>
</comment>
<dbReference type="InterPro" id="IPR001173">
    <property type="entry name" value="Glyco_trans_2-like"/>
</dbReference>
<keyword evidence="3" id="KW-1185">Reference proteome</keyword>
<dbReference type="Proteomes" id="UP000294829">
    <property type="component" value="Unassembled WGS sequence"/>
</dbReference>
<dbReference type="OrthoDB" id="9798249at2"/>
<dbReference type="InterPro" id="IPR029044">
    <property type="entry name" value="Nucleotide-diphossugar_trans"/>
</dbReference>
<dbReference type="GO" id="GO:0016758">
    <property type="term" value="F:hexosyltransferase activity"/>
    <property type="evidence" value="ECO:0007669"/>
    <property type="project" value="UniProtKB-ARBA"/>
</dbReference>
<sequence length="304" mass="34760">MEPELTLSVIVSCYKQEAYIADCLHSILNQQVDFDYEIIVSDDCSPDSTPLIIEEIACAHPEKFKLFLNKVNVGAAKNYMSAHKRAKGKYVAHIDGDDIMLPGKLQAEVDVMENNSDCNIVFHRSRYFNDDRTYESDTGKLFSAPLVVISPQQLARWGTIAAHGTYMYRRSARKTIEFKQEFMEWFFAFEFVADGGVAAYINTIYLDYRCNPSGSAYLASRAGRAKSYGIIIKHVSDYFEQYPQFRADLYAHQLVNIAMSFKNDHKLSWNSFSFLAKNIAYFRLSKFVETIKVRSMVGPAVKIR</sequence>
<keyword evidence="2" id="KW-0808">Transferase</keyword>
<accession>A0A4R5W2E2</accession>
<dbReference type="AlphaFoldDB" id="A0A4R5W2E2"/>
<dbReference type="Gene3D" id="3.90.550.10">
    <property type="entry name" value="Spore Coat Polysaccharide Biosynthesis Protein SpsA, Chain A"/>
    <property type="match status" value="1"/>
</dbReference>
<dbReference type="Pfam" id="PF00535">
    <property type="entry name" value="Glycos_transf_2"/>
    <property type="match status" value="1"/>
</dbReference>
<evidence type="ECO:0000259" key="1">
    <source>
        <dbReference type="Pfam" id="PF00535"/>
    </source>
</evidence>
<reference evidence="2 3" key="1">
    <citation type="submission" date="2019-03" db="EMBL/GenBank/DDBJ databases">
        <title>Sapientia aquatica gen. nov., sp. nov., isolated from a crater lake.</title>
        <authorList>
            <person name="Felfoldi T."/>
            <person name="Szabo A."/>
            <person name="Toth E."/>
            <person name="Schumann P."/>
            <person name="Keki Z."/>
            <person name="Marialigeti K."/>
            <person name="Mathe I."/>
        </authorList>
    </citation>
    <scope>NUCLEOTIDE SEQUENCE [LARGE SCALE GENOMIC DNA]</scope>
    <source>
        <strain evidence="2 3">SA-152</strain>
    </source>
</reference>
<proteinExistence type="predicted"/>
<name>A0A4R5W2E2_9BURK</name>
<dbReference type="EMBL" id="SMYL01000003">
    <property type="protein sequence ID" value="TDK66513.1"/>
    <property type="molecule type" value="Genomic_DNA"/>
</dbReference>
<feature type="domain" description="Glycosyltransferase 2-like" evidence="1">
    <location>
        <begin position="8"/>
        <end position="173"/>
    </location>
</feature>
<dbReference type="SUPFAM" id="SSF53448">
    <property type="entry name" value="Nucleotide-diphospho-sugar transferases"/>
    <property type="match status" value="1"/>
</dbReference>
<dbReference type="PANTHER" id="PTHR22916:SF71">
    <property type="entry name" value="GLYCOSYL TRANSFERASE"/>
    <property type="match status" value="1"/>
</dbReference>